<dbReference type="InterPro" id="IPR029058">
    <property type="entry name" value="AB_hydrolase_fold"/>
</dbReference>
<dbReference type="EC" id="3.1.1.-" evidence="7"/>
<evidence type="ECO:0000313" key="9">
    <source>
        <dbReference type="EMBL" id="CAH2042752.1"/>
    </source>
</evidence>
<proteinExistence type="inferred from homology"/>
<evidence type="ECO:0000256" key="7">
    <source>
        <dbReference type="RuleBase" id="RU361235"/>
    </source>
</evidence>
<keyword evidence="6" id="KW-0325">Glycoprotein</keyword>
<evidence type="ECO:0000256" key="2">
    <source>
        <dbReference type="ARBA" id="ARBA00010515"/>
    </source>
</evidence>
<gene>
    <name evidence="9" type="ORF">IPOD504_LOCUS4066</name>
</gene>
<organism evidence="9 10">
    <name type="scientific">Iphiclides podalirius</name>
    <name type="common">scarce swallowtail</name>
    <dbReference type="NCBI Taxonomy" id="110791"/>
    <lineage>
        <taxon>Eukaryota</taxon>
        <taxon>Metazoa</taxon>
        <taxon>Ecdysozoa</taxon>
        <taxon>Arthropoda</taxon>
        <taxon>Hexapoda</taxon>
        <taxon>Insecta</taxon>
        <taxon>Pterygota</taxon>
        <taxon>Neoptera</taxon>
        <taxon>Endopterygota</taxon>
        <taxon>Lepidoptera</taxon>
        <taxon>Glossata</taxon>
        <taxon>Ditrysia</taxon>
        <taxon>Papilionoidea</taxon>
        <taxon>Papilionidae</taxon>
        <taxon>Papilioninae</taxon>
        <taxon>Iphiclides</taxon>
    </lineage>
</organism>
<keyword evidence="10" id="KW-1185">Reference proteome</keyword>
<feature type="signal peptide" evidence="7">
    <location>
        <begin position="1"/>
        <end position="25"/>
    </location>
</feature>
<feature type="non-terminal residue" evidence="9">
    <location>
        <position position="1"/>
    </location>
</feature>
<evidence type="ECO:0000313" key="10">
    <source>
        <dbReference type="Proteomes" id="UP000837857"/>
    </source>
</evidence>
<dbReference type="PROSITE" id="PS00122">
    <property type="entry name" value="CARBOXYLESTERASE_B_1"/>
    <property type="match status" value="1"/>
</dbReference>
<dbReference type="EMBL" id="OW152826">
    <property type="protein sequence ID" value="CAH2042752.1"/>
    <property type="molecule type" value="Genomic_DNA"/>
</dbReference>
<feature type="domain" description="Carboxylesterase type B" evidence="8">
    <location>
        <begin position="29"/>
        <end position="498"/>
    </location>
</feature>
<evidence type="ECO:0000256" key="4">
    <source>
        <dbReference type="ARBA" id="ARBA00022801"/>
    </source>
</evidence>
<dbReference type="PANTHER" id="PTHR43142">
    <property type="entry name" value="CARBOXYLIC ESTER HYDROLASE"/>
    <property type="match status" value="1"/>
</dbReference>
<evidence type="ECO:0000256" key="5">
    <source>
        <dbReference type="ARBA" id="ARBA00023157"/>
    </source>
</evidence>
<accession>A0ABN8HYN3</accession>
<dbReference type="PANTHER" id="PTHR43142:SF1">
    <property type="entry name" value="CARBOXYLIC ESTER HYDROLASE"/>
    <property type="match status" value="1"/>
</dbReference>
<evidence type="ECO:0000256" key="6">
    <source>
        <dbReference type="ARBA" id="ARBA00023180"/>
    </source>
</evidence>
<keyword evidence="4 7" id="KW-0378">Hydrolase</keyword>
<comment type="similarity">
    <text evidence="2">Belongs to the 'GDXG' lipolytic enzyme family.</text>
</comment>
<sequence>MRALWLGNALWWWILSLSEIGVGWCVFTPVLEIQQGKVRGLRSISGQNRYYGIPYATSERFQPPKEPRKWSGVFDAVDRFRSCPQMLLFVVVGTEDCLALDVYSPESVKPTKKLPVMVFIHGGAYYYGTKAHYDPEYLVTKNVVVVVINYRLNVLGFLCVNGVSNLGLKDQVAALKWVRRNIAAFGGDPDNVTLCGQSAGASAATMHLISDQSDGLFHKVIAMSGSVFAPWAFNLEPLAPALEDARKIAPADTEYDIHRVFLNAPIEELIRATSDTSVNPKHFKYSPCMDTNSTEPFFRDTPYKLFKSGEFHQVPVMLGHAEVEGILFYGIADEEFLAKLNREFDEQLPSVFSWCSKEDRKAIGASLRSHYFGGANITKGSMRGLVRYYSDWIVHGTHDEFLNLLTTASDQPVYNYVFSYRGNRNFAKWISGVRVDQTTHSDDVFYVFKPAGLPLPLTRPDRIFIDRLTLMITNFMKYGDPTPIASNRHPVRWPRANASLAMRLSDTPGPITPPSSKGLFQSVLCKFGQSGHVPCDSEASCRPA</sequence>
<dbReference type="InterPro" id="IPR002168">
    <property type="entry name" value="Lipase_GDXG_HIS_AS"/>
</dbReference>
<reference evidence="9" key="1">
    <citation type="submission" date="2022-03" db="EMBL/GenBank/DDBJ databases">
        <authorList>
            <person name="Martin H S."/>
        </authorList>
    </citation>
    <scope>NUCLEOTIDE SEQUENCE</scope>
</reference>
<dbReference type="InterPro" id="IPR019826">
    <property type="entry name" value="Carboxylesterase_B_AS"/>
</dbReference>
<feature type="chain" id="PRO_5045004641" description="Carboxylic ester hydrolase" evidence="7">
    <location>
        <begin position="26"/>
        <end position="544"/>
    </location>
</feature>
<dbReference type="Gene3D" id="3.40.50.1820">
    <property type="entry name" value="alpha/beta hydrolase"/>
    <property type="match status" value="1"/>
</dbReference>
<dbReference type="SUPFAM" id="SSF53474">
    <property type="entry name" value="alpha/beta-Hydrolases"/>
    <property type="match status" value="1"/>
</dbReference>
<keyword evidence="7" id="KW-0732">Signal</keyword>
<keyword evidence="5" id="KW-1015">Disulfide bond</keyword>
<name>A0ABN8HYN3_9NEOP</name>
<dbReference type="PROSITE" id="PS01173">
    <property type="entry name" value="LIPASE_GDXG_HIS"/>
    <property type="match status" value="1"/>
</dbReference>
<dbReference type="InterPro" id="IPR002018">
    <property type="entry name" value="CarbesteraseB"/>
</dbReference>
<protein>
    <recommendedName>
        <fullName evidence="7">Carboxylic ester hydrolase</fullName>
        <ecNumber evidence="7">3.1.1.-</ecNumber>
    </recommendedName>
</protein>
<comment type="similarity">
    <text evidence="1 7">Belongs to the type-B carboxylesterase/lipase family.</text>
</comment>
<evidence type="ECO:0000259" key="8">
    <source>
        <dbReference type="Pfam" id="PF00135"/>
    </source>
</evidence>
<evidence type="ECO:0000256" key="1">
    <source>
        <dbReference type="ARBA" id="ARBA00005964"/>
    </source>
</evidence>
<evidence type="ECO:0000256" key="3">
    <source>
        <dbReference type="ARBA" id="ARBA00022487"/>
    </source>
</evidence>
<dbReference type="Pfam" id="PF00135">
    <property type="entry name" value="COesterase"/>
    <property type="match status" value="1"/>
</dbReference>
<keyword evidence="3" id="KW-0719">Serine esterase</keyword>
<dbReference type="Proteomes" id="UP000837857">
    <property type="component" value="Chromosome 14"/>
</dbReference>